<dbReference type="EMBL" id="OFSM01000099">
    <property type="protein sequence ID" value="SOY32925.1"/>
    <property type="molecule type" value="Genomic_DNA"/>
</dbReference>
<dbReference type="Gene3D" id="3.40.50.150">
    <property type="entry name" value="Vaccinia Virus protein VP39"/>
    <property type="match status" value="1"/>
</dbReference>
<dbReference type="Pfam" id="PF01555">
    <property type="entry name" value="N6_N4_Mtase"/>
    <property type="match status" value="1"/>
</dbReference>
<dbReference type="SUPFAM" id="SSF53335">
    <property type="entry name" value="S-adenosyl-L-methionine-dependent methyltransferases"/>
    <property type="match status" value="1"/>
</dbReference>
<reference evidence="6 7" key="1">
    <citation type="submission" date="2018-01" db="EMBL/GenBank/DDBJ databases">
        <authorList>
            <person name="Gaut B.S."/>
            <person name="Morton B.R."/>
            <person name="Clegg M.T."/>
            <person name="Duvall M.R."/>
        </authorList>
    </citation>
    <scope>NUCLEOTIDE SEQUENCE [LARGE SCALE GENOMIC DNA]</scope>
    <source>
        <strain evidence="6">GP69</strain>
    </source>
</reference>
<dbReference type="EC" id="2.1.1.-" evidence="4"/>
<evidence type="ECO:0000256" key="3">
    <source>
        <dbReference type="ARBA" id="ARBA00022747"/>
    </source>
</evidence>
<protein>
    <recommendedName>
        <fullName evidence="4">Methyltransferase</fullName>
        <ecNumber evidence="4">2.1.1.-</ecNumber>
    </recommendedName>
</protein>
<dbReference type="Proteomes" id="UP000236311">
    <property type="component" value="Unassembled WGS sequence"/>
</dbReference>
<evidence type="ECO:0000259" key="5">
    <source>
        <dbReference type="Pfam" id="PF01555"/>
    </source>
</evidence>
<proteinExistence type="inferred from homology"/>
<dbReference type="GO" id="GO:0008170">
    <property type="term" value="F:N-methyltransferase activity"/>
    <property type="evidence" value="ECO:0007669"/>
    <property type="project" value="InterPro"/>
</dbReference>
<sequence>MIIPFWWRKIFENSNYELWQGDCLELMNNIPDKSIDMVLTDLPYGVLNKKNKNAKWDCKIDLSLLWNEYSRLIKDNGAILLFGSGMFTADLMKSNPKLWKYNLVWDKVAKTGFLNAKRMPLRQHEDIVVFYKKLPTYNPQMTKCEPHKRNHSKGNMLSPTKNSCYGEFVETPTIISDEKYPTSIISISKEHCNGKFFHPTQKPVELLEWLIKTYTNENEVVLDNTMGSGSTGVACKNINRRFVGIELEKKYYDIAVKRIAG</sequence>
<dbReference type="GO" id="GO:0009307">
    <property type="term" value="P:DNA restriction-modification system"/>
    <property type="evidence" value="ECO:0007669"/>
    <property type="project" value="UniProtKB-KW"/>
</dbReference>
<evidence type="ECO:0000256" key="2">
    <source>
        <dbReference type="ARBA" id="ARBA00022679"/>
    </source>
</evidence>
<evidence type="ECO:0000256" key="4">
    <source>
        <dbReference type="RuleBase" id="RU362026"/>
    </source>
</evidence>
<keyword evidence="7" id="KW-1185">Reference proteome</keyword>
<evidence type="ECO:0000313" key="7">
    <source>
        <dbReference type="Proteomes" id="UP000236311"/>
    </source>
</evidence>
<dbReference type="RefSeq" id="WP_103242786.1">
    <property type="nucleotide sequence ID" value="NZ_JANJZD010000088.1"/>
</dbReference>
<evidence type="ECO:0000256" key="1">
    <source>
        <dbReference type="ARBA" id="ARBA00022603"/>
    </source>
</evidence>
<keyword evidence="2 6" id="KW-0808">Transferase</keyword>
<feature type="domain" description="DNA methylase N-4/N-6" evidence="5">
    <location>
        <begin position="35"/>
        <end position="257"/>
    </location>
</feature>
<keyword evidence="1 6" id="KW-0489">Methyltransferase</keyword>
<dbReference type="GO" id="GO:0032259">
    <property type="term" value="P:methylation"/>
    <property type="evidence" value="ECO:0007669"/>
    <property type="project" value="UniProtKB-KW"/>
</dbReference>
<dbReference type="AlphaFoldDB" id="A0A2K4ZR35"/>
<evidence type="ECO:0000313" key="6">
    <source>
        <dbReference type="EMBL" id="SOY32925.1"/>
    </source>
</evidence>
<accession>A0A2K4ZR35</accession>
<organism evidence="6 7">
    <name type="scientific">Acetatifactor muris</name>
    <dbReference type="NCBI Taxonomy" id="879566"/>
    <lineage>
        <taxon>Bacteria</taxon>
        <taxon>Bacillati</taxon>
        <taxon>Bacillota</taxon>
        <taxon>Clostridia</taxon>
        <taxon>Lachnospirales</taxon>
        <taxon>Lachnospiraceae</taxon>
        <taxon>Acetatifactor</taxon>
    </lineage>
</organism>
<comment type="similarity">
    <text evidence="4">Belongs to the N(4)/N(6)-methyltransferase family.</text>
</comment>
<dbReference type="InterPro" id="IPR002941">
    <property type="entry name" value="DNA_methylase_N4/N6"/>
</dbReference>
<dbReference type="GO" id="GO:0003677">
    <property type="term" value="F:DNA binding"/>
    <property type="evidence" value="ECO:0007669"/>
    <property type="project" value="InterPro"/>
</dbReference>
<gene>
    <name evidence="6" type="primary">dpnA_2</name>
    <name evidence="6" type="ORF">AMURIS_05693</name>
</gene>
<dbReference type="PRINTS" id="PR00508">
    <property type="entry name" value="S21N4MTFRASE"/>
</dbReference>
<keyword evidence="3" id="KW-0680">Restriction system</keyword>
<dbReference type="InterPro" id="IPR001091">
    <property type="entry name" value="RM_Methyltransferase"/>
</dbReference>
<name>A0A2K4ZR35_9FIRM</name>
<dbReference type="InterPro" id="IPR029063">
    <property type="entry name" value="SAM-dependent_MTases_sf"/>
</dbReference>
<dbReference type="OrthoDB" id="9773571at2"/>